<dbReference type="GeneID" id="113469132"/>
<dbReference type="STRING" id="121845.A0A3Q0J1S1"/>
<evidence type="ECO:0000313" key="3">
    <source>
        <dbReference type="Proteomes" id="UP000079169"/>
    </source>
</evidence>
<name>A0A3Q0J1S1_DIACI</name>
<gene>
    <name evidence="4" type="primary">LOC113469132</name>
</gene>
<keyword evidence="1" id="KW-0808">Transferase</keyword>
<dbReference type="Proteomes" id="UP000079169">
    <property type="component" value="Unplaced"/>
</dbReference>
<dbReference type="KEGG" id="dci:113469132"/>
<protein>
    <submittedName>
        <fullName evidence="4">UDP-glucuronosyltransferase 1-5-like</fullName>
    </submittedName>
</protein>
<feature type="transmembrane region" description="Helical" evidence="2">
    <location>
        <begin position="47"/>
        <end position="70"/>
    </location>
</feature>
<dbReference type="RefSeq" id="XP_026682414.1">
    <property type="nucleotide sequence ID" value="XM_026826613.1"/>
</dbReference>
<evidence type="ECO:0000256" key="2">
    <source>
        <dbReference type="SAM" id="Phobius"/>
    </source>
</evidence>
<keyword evidence="2" id="KW-1133">Transmembrane helix</keyword>
<sequence length="94" mass="10989">MQYYSLLSKDTPMSPIEKSIWWIEYVLRHKGVAHLHSAAADLSYVQYYLLDVIAFIITILLVLLLALYLATVRVLRKLNVIRLESEKDIKKKIK</sequence>
<dbReference type="InterPro" id="IPR002213">
    <property type="entry name" value="UDP_glucos_trans"/>
</dbReference>
<keyword evidence="2" id="KW-0812">Transmembrane</keyword>
<reference evidence="4" key="1">
    <citation type="submission" date="2025-08" db="UniProtKB">
        <authorList>
            <consortium name="RefSeq"/>
        </authorList>
    </citation>
    <scope>IDENTIFICATION</scope>
</reference>
<evidence type="ECO:0000313" key="4">
    <source>
        <dbReference type="RefSeq" id="XP_026682414.1"/>
    </source>
</evidence>
<dbReference type="GO" id="GO:0008194">
    <property type="term" value="F:UDP-glycosyltransferase activity"/>
    <property type="evidence" value="ECO:0007669"/>
    <property type="project" value="InterPro"/>
</dbReference>
<accession>A0A3Q0J1S1</accession>
<keyword evidence="2" id="KW-0472">Membrane</keyword>
<dbReference type="AlphaFoldDB" id="A0A3Q0J1S1"/>
<evidence type="ECO:0000256" key="1">
    <source>
        <dbReference type="ARBA" id="ARBA00022679"/>
    </source>
</evidence>
<keyword evidence="3" id="KW-1185">Reference proteome</keyword>
<organism evidence="3 4">
    <name type="scientific">Diaphorina citri</name>
    <name type="common">Asian citrus psyllid</name>
    <dbReference type="NCBI Taxonomy" id="121845"/>
    <lineage>
        <taxon>Eukaryota</taxon>
        <taxon>Metazoa</taxon>
        <taxon>Ecdysozoa</taxon>
        <taxon>Arthropoda</taxon>
        <taxon>Hexapoda</taxon>
        <taxon>Insecta</taxon>
        <taxon>Pterygota</taxon>
        <taxon>Neoptera</taxon>
        <taxon>Paraneoptera</taxon>
        <taxon>Hemiptera</taxon>
        <taxon>Sternorrhyncha</taxon>
        <taxon>Psylloidea</taxon>
        <taxon>Psyllidae</taxon>
        <taxon>Diaphorininae</taxon>
        <taxon>Diaphorina</taxon>
    </lineage>
</organism>
<proteinExistence type="predicted"/>
<dbReference type="Pfam" id="PF00201">
    <property type="entry name" value="UDPGT"/>
    <property type="match status" value="1"/>
</dbReference>
<dbReference type="PaxDb" id="121845-A0A3Q0J1S1"/>